<proteinExistence type="inferred from homology"/>
<dbReference type="GO" id="GO:0009086">
    <property type="term" value="P:methionine biosynthetic process"/>
    <property type="evidence" value="ECO:0007669"/>
    <property type="project" value="TreeGrafter"/>
</dbReference>
<name>A0A2Z2HWH1_9EURY</name>
<accession>A0A2Z2HWH1</accession>
<protein>
    <submittedName>
        <fullName evidence="7">Methylenetetrahydrofolate reductase</fullName>
    </submittedName>
</protein>
<evidence type="ECO:0000256" key="6">
    <source>
        <dbReference type="ARBA" id="ARBA00023002"/>
    </source>
</evidence>
<evidence type="ECO:0000256" key="3">
    <source>
        <dbReference type="ARBA" id="ARBA00006743"/>
    </source>
</evidence>
<keyword evidence="6" id="KW-0560">Oxidoreductase</keyword>
<dbReference type="AlphaFoldDB" id="A0A2Z2HWH1"/>
<evidence type="ECO:0000256" key="1">
    <source>
        <dbReference type="ARBA" id="ARBA00001974"/>
    </source>
</evidence>
<dbReference type="GO" id="GO:0035999">
    <property type="term" value="P:tetrahydrofolate interconversion"/>
    <property type="evidence" value="ECO:0007669"/>
    <property type="project" value="UniProtKB-UniPathway"/>
</dbReference>
<dbReference type="Gene3D" id="3.20.20.220">
    <property type="match status" value="1"/>
</dbReference>
<dbReference type="OrthoDB" id="298386at2157"/>
<dbReference type="Pfam" id="PF02219">
    <property type="entry name" value="MTHFR"/>
    <property type="match status" value="1"/>
</dbReference>
<dbReference type="KEGG" id="naj:B1756_16700"/>
<evidence type="ECO:0000256" key="4">
    <source>
        <dbReference type="ARBA" id="ARBA00022630"/>
    </source>
</evidence>
<dbReference type="GO" id="GO:0071949">
    <property type="term" value="F:FAD binding"/>
    <property type="evidence" value="ECO:0007669"/>
    <property type="project" value="TreeGrafter"/>
</dbReference>
<organism evidence="7 8">
    <name type="scientific">Natrarchaeobaculum aegyptiacum</name>
    <dbReference type="NCBI Taxonomy" id="745377"/>
    <lineage>
        <taxon>Archaea</taxon>
        <taxon>Methanobacteriati</taxon>
        <taxon>Methanobacteriota</taxon>
        <taxon>Stenosarchaea group</taxon>
        <taxon>Halobacteria</taxon>
        <taxon>Halobacteriales</taxon>
        <taxon>Natrialbaceae</taxon>
        <taxon>Natrarchaeobaculum</taxon>
    </lineage>
</organism>
<dbReference type="SUPFAM" id="SSF51730">
    <property type="entry name" value="FAD-linked oxidoreductase"/>
    <property type="match status" value="1"/>
</dbReference>
<dbReference type="UniPathway" id="UPA00193"/>
<dbReference type="PANTHER" id="PTHR45754">
    <property type="entry name" value="METHYLENETETRAHYDROFOLATE REDUCTASE"/>
    <property type="match status" value="1"/>
</dbReference>
<sequence length="288" mass="32257">MSSEIETTPTAEGLLELLEEPRFELMPFESMDEQLEHLPEGAEVAITTSPTLGLESTIEWTERATDRGFEVVPHVAARYVRDVDHLKDVAARLTDAGVSDIFVPGGDREEPAGEFTSAYDLLSTLEDLDYEFEDVGITGYPEGHDFLDDDVLAEAMAKKEPYATYIVTQLCYDPEAIIDWTDEIRARDVDLPVEVGIPGVMKYQRLLQISRKVGVGDSIRFLQKTSGVLGFLRELVGSRGTYVPDELVEGLAPYATDPHYNIRGVHVYAFNQVPDLESWRSETLTQHR</sequence>
<evidence type="ECO:0000313" key="7">
    <source>
        <dbReference type="EMBL" id="ARS91203.1"/>
    </source>
</evidence>
<dbReference type="GO" id="GO:0004489">
    <property type="term" value="F:methylenetetrahydrofolate reductase [NAD(P)H] activity"/>
    <property type="evidence" value="ECO:0007669"/>
    <property type="project" value="InterPro"/>
</dbReference>
<dbReference type="RefSeq" id="WP_086889571.1">
    <property type="nucleotide sequence ID" value="NZ_CP019893.1"/>
</dbReference>
<comment type="cofactor">
    <cofactor evidence="1">
        <name>FAD</name>
        <dbReference type="ChEBI" id="CHEBI:57692"/>
    </cofactor>
</comment>
<evidence type="ECO:0000313" key="8">
    <source>
        <dbReference type="Proteomes" id="UP000250088"/>
    </source>
</evidence>
<keyword evidence="8" id="KW-1185">Reference proteome</keyword>
<gene>
    <name evidence="7" type="ORF">B1756_16700</name>
</gene>
<keyword evidence="5" id="KW-0274">FAD</keyword>
<reference evidence="8" key="1">
    <citation type="submission" date="2017-02" db="EMBL/GenBank/DDBJ databases">
        <title>Natronthermophilus aegyptiacus gen. nov.,sp. nov., an aerobic, extremely halophilic alkalithermophilic archaeon isolated from the athalassohaline Wadi An Natrun, Egypt.</title>
        <authorList>
            <person name="Zhao B."/>
        </authorList>
    </citation>
    <scope>NUCLEOTIDE SEQUENCE [LARGE SCALE GENOMIC DNA]</scope>
    <source>
        <strain evidence="8">JW/NM-HA 15</strain>
    </source>
</reference>
<comment type="pathway">
    <text evidence="2">One-carbon metabolism; tetrahydrofolate interconversion.</text>
</comment>
<comment type="similarity">
    <text evidence="3">Belongs to the methylenetetrahydrofolate reductase family.</text>
</comment>
<evidence type="ECO:0000256" key="5">
    <source>
        <dbReference type="ARBA" id="ARBA00022827"/>
    </source>
</evidence>
<dbReference type="Proteomes" id="UP000250088">
    <property type="component" value="Chromosome"/>
</dbReference>
<dbReference type="EMBL" id="CP019893">
    <property type="protein sequence ID" value="ARS91203.1"/>
    <property type="molecule type" value="Genomic_DNA"/>
</dbReference>
<dbReference type="GO" id="GO:0005829">
    <property type="term" value="C:cytosol"/>
    <property type="evidence" value="ECO:0007669"/>
    <property type="project" value="TreeGrafter"/>
</dbReference>
<evidence type="ECO:0000256" key="2">
    <source>
        <dbReference type="ARBA" id="ARBA00004777"/>
    </source>
</evidence>
<dbReference type="PANTHER" id="PTHR45754:SF3">
    <property type="entry name" value="METHYLENETETRAHYDROFOLATE REDUCTASE (NADPH)"/>
    <property type="match status" value="1"/>
</dbReference>
<dbReference type="GeneID" id="32895747"/>
<keyword evidence="4" id="KW-0285">Flavoprotein</keyword>
<dbReference type="InterPro" id="IPR029041">
    <property type="entry name" value="FAD-linked_oxidoreductase-like"/>
</dbReference>
<dbReference type="InterPro" id="IPR003171">
    <property type="entry name" value="Mehydrof_redctse-like"/>
</dbReference>